<dbReference type="STRING" id="345632.GPICK_12690"/>
<dbReference type="AlphaFoldDB" id="A0A0B5BBE3"/>
<dbReference type="EMBL" id="CP009788">
    <property type="protein sequence ID" value="AJE04103.1"/>
    <property type="molecule type" value="Genomic_DNA"/>
</dbReference>
<evidence type="ECO:0008006" key="3">
    <source>
        <dbReference type="Google" id="ProtNLM"/>
    </source>
</evidence>
<dbReference type="OrthoDB" id="5394622at2"/>
<sequence>MIVDELKLRGPSIRLATPKELRREGSVFLVGGELPPRPSLETLFESHCISPAELFHLSFGAPETFPQGEELARLIKKNFTAHLVGRIDYPLSPSQVERAYAAGIDIIDIPLGSGTEDDRKERLASLEYAREIFPRWAVASTLPVGDAPAGATIAAIDDLLNRRIVPLPEVPLPTAADGRDDTGTILRHLVAAWRRHRVAIAPLQPLIVLTTPLVPARPDGILRGFIDRLRDRQLLAAADLRRTLRVRQVEESFESAGL</sequence>
<proteinExistence type="predicted"/>
<name>A0A0B5BBE3_9BACT</name>
<dbReference type="Proteomes" id="UP000057609">
    <property type="component" value="Chromosome"/>
</dbReference>
<protein>
    <recommendedName>
        <fullName evidence="3">Radical SAM protein</fullName>
    </recommendedName>
</protein>
<dbReference type="HOGENOM" id="CLU_1076708_0_0_7"/>
<gene>
    <name evidence="1" type="ORF">GPICK_12690</name>
</gene>
<keyword evidence="2" id="KW-1185">Reference proteome</keyword>
<dbReference type="KEGG" id="gpi:GPICK_12690"/>
<evidence type="ECO:0000313" key="2">
    <source>
        <dbReference type="Proteomes" id="UP000057609"/>
    </source>
</evidence>
<organism evidence="1 2">
    <name type="scientific">Geobacter pickeringii</name>
    <dbReference type="NCBI Taxonomy" id="345632"/>
    <lineage>
        <taxon>Bacteria</taxon>
        <taxon>Pseudomonadati</taxon>
        <taxon>Thermodesulfobacteriota</taxon>
        <taxon>Desulfuromonadia</taxon>
        <taxon>Geobacterales</taxon>
        <taxon>Geobacteraceae</taxon>
        <taxon>Geobacter</taxon>
    </lineage>
</organism>
<accession>A0A0B5BBE3</accession>
<reference evidence="1 2" key="1">
    <citation type="journal article" date="2015" name="Genome Announc.">
        <title>Complete Genome of Geobacter pickeringii G13T, a Metal-Reducing Isolate from Sedimentary Kaolin Deposits.</title>
        <authorList>
            <person name="Badalamenti J.P."/>
            <person name="Bond D.R."/>
        </authorList>
    </citation>
    <scope>NUCLEOTIDE SEQUENCE [LARGE SCALE GENOMIC DNA]</scope>
    <source>
        <strain evidence="1 2">G13</strain>
    </source>
</reference>
<evidence type="ECO:0000313" key="1">
    <source>
        <dbReference type="EMBL" id="AJE04103.1"/>
    </source>
</evidence>